<comment type="function">
    <text evidence="1">Catalyzes the conversion of D-ribulose 5-phosphate to formate and 3,4-dihydroxy-2-butanone 4-phosphate.</text>
</comment>
<gene>
    <name evidence="7" type="ordered locus">RHA1_ro02753</name>
</gene>
<name>Q0SD28_RHOJR</name>
<dbReference type="eggNOG" id="COG0108">
    <property type="taxonomic scope" value="Bacteria"/>
</dbReference>
<evidence type="ECO:0000313" key="7">
    <source>
        <dbReference type="EMBL" id="ABG94558.1"/>
    </source>
</evidence>
<dbReference type="GO" id="GO:0005829">
    <property type="term" value="C:cytosol"/>
    <property type="evidence" value="ECO:0007669"/>
    <property type="project" value="TreeGrafter"/>
</dbReference>
<dbReference type="GO" id="GO:0046872">
    <property type="term" value="F:metal ion binding"/>
    <property type="evidence" value="ECO:0007669"/>
    <property type="project" value="UniProtKB-KW"/>
</dbReference>
<evidence type="ECO:0000256" key="4">
    <source>
        <dbReference type="ARBA" id="ARBA00022619"/>
    </source>
</evidence>
<proteinExistence type="predicted"/>
<dbReference type="AlphaFoldDB" id="Q0SD28"/>
<organism evidence="7 8">
    <name type="scientific">Rhodococcus jostii (strain RHA1)</name>
    <dbReference type="NCBI Taxonomy" id="101510"/>
    <lineage>
        <taxon>Bacteria</taxon>
        <taxon>Bacillati</taxon>
        <taxon>Actinomycetota</taxon>
        <taxon>Actinomycetes</taxon>
        <taxon>Mycobacteriales</taxon>
        <taxon>Nocardiaceae</taxon>
        <taxon>Rhodococcus</taxon>
    </lineage>
</organism>
<keyword evidence="5" id="KW-0479">Metal-binding</keyword>
<dbReference type="EC" id="4.1.99.12" evidence="3"/>
<dbReference type="InterPro" id="IPR017945">
    <property type="entry name" value="DHBP_synth_RibB-like_a/b_dom"/>
</dbReference>
<dbReference type="HOGENOM" id="CLU_741617_0_0_11"/>
<dbReference type="PANTHER" id="PTHR21327">
    <property type="entry name" value="GTP CYCLOHYDROLASE II-RELATED"/>
    <property type="match status" value="1"/>
</dbReference>
<accession>Q0SD28</accession>
<evidence type="ECO:0000256" key="2">
    <source>
        <dbReference type="ARBA" id="ARBA00004904"/>
    </source>
</evidence>
<evidence type="ECO:0000256" key="1">
    <source>
        <dbReference type="ARBA" id="ARBA00002284"/>
    </source>
</evidence>
<evidence type="ECO:0000256" key="6">
    <source>
        <dbReference type="SAM" id="MobiDB-lite"/>
    </source>
</evidence>
<dbReference type="Pfam" id="PF00926">
    <property type="entry name" value="DHBP_synthase"/>
    <property type="match status" value="1"/>
</dbReference>
<dbReference type="UniPathway" id="UPA00275">
    <property type="reaction ID" value="UER00399"/>
</dbReference>
<dbReference type="GO" id="GO:0009231">
    <property type="term" value="P:riboflavin biosynthetic process"/>
    <property type="evidence" value="ECO:0007669"/>
    <property type="project" value="UniProtKB-UniPathway"/>
</dbReference>
<evidence type="ECO:0000256" key="5">
    <source>
        <dbReference type="ARBA" id="ARBA00022723"/>
    </source>
</evidence>
<dbReference type="PANTHER" id="PTHR21327:SF18">
    <property type="entry name" value="3,4-DIHYDROXY-2-BUTANONE 4-PHOSPHATE SYNTHASE"/>
    <property type="match status" value="1"/>
</dbReference>
<dbReference type="GO" id="GO:0008686">
    <property type="term" value="F:3,4-dihydroxy-2-butanone-4-phosphate synthase activity"/>
    <property type="evidence" value="ECO:0007669"/>
    <property type="project" value="UniProtKB-EC"/>
</dbReference>
<evidence type="ECO:0000313" key="8">
    <source>
        <dbReference type="Proteomes" id="UP000008710"/>
    </source>
</evidence>
<evidence type="ECO:0000256" key="3">
    <source>
        <dbReference type="ARBA" id="ARBA00012153"/>
    </source>
</evidence>
<sequence length="373" mass="39618">MSGSIQRVARAVADLVDGNAIVLVGCGSTDPDGYLVVAAENASTSALDFMVRHTSGFICAAVTDDACARIDLPPMAGTRPTPGDDYTVAVDAAGVGTGISAKDRAWTLRQIADPFSTPGGFTRPGHHPIRAHSDGVLGRRRSAEAVIDLMRAAGLREVGALAALVSVVDPTGIADSTESLAFADAHQLNSISVQDIVNYRRSTEVHVRQTFRTLRNTSCGTVEALGYHSDVTNADYIAYSSGDPSTLSRARVHARFETDFAPHAPSVDQAEPDITDALDDRDGLVVIARRANDADDAHDMEQSDRPDCFFHNRYGERIADIAQILRAREVLEPRLVNPPPGLFEAWSTLSNSASTAVGQTAPQCVSPASPTRG</sequence>
<dbReference type="Proteomes" id="UP000008710">
    <property type="component" value="Chromosome"/>
</dbReference>
<keyword evidence="4" id="KW-0686">Riboflavin biosynthesis</keyword>
<dbReference type="GO" id="GO:0003935">
    <property type="term" value="F:GTP cyclohydrolase II activity"/>
    <property type="evidence" value="ECO:0007669"/>
    <property type="project" value="TreeGrafter"/>
</dbReference>
<dbReference type="EMBL" id="CP000431">
    <property type="protein sequence ID" value="ABG94558.1"/>
    <property type="molecule type" value="Genomic_DNA"/>
</dbReference>
<dbReference type="KEGG" id="rha:RHA1_ro02753"/>
<comment type="pathway">
    <text evidence="2">Cofactor biosynthesis; riboflavin biosynthesis; 2-hydroxy-3-oxobutyl phosphate from D-ribulose 5-phosphate: step 1/1.</text>
</comment>
<feature type="region of interest" description="Disordered" evidence="6">
    <location>
        <begin position="354"/>
        <end position="373"/>
    </location>
</feature>
<reference evidence="8" key="1">
    <citation type="journal article" date="2006" name="Proc. Natl. Acad. Sci. U.S.A.">
        <title>The complete genome of Rhodococcus sp. RHA1 provides insights into a catabolic powerhouse.</title>
        <authorList>
            <person name="McLeod M.P."/>
            <person name="Warren R.L."/>
            <person name="Hsiao W.W.L."/>
            <person name="Araki N."/>
            <person name="Myhre M."/>
            <person name="Fernandes C."/>
            <person name="Miyazawa D."/>
            <person name="Wong W."/>
            <person name="Lillquist A.L."/>
            <person name="Wang D."/>
            <person name="Dosanjh M."/>
            <person name="Hara H."/>
            <person name="Petrescu A."/>
            <person name="Morin R.D."/>
            <person name="Yang G."/>
            <person name="Stott J.M."/>
            <person name="Schein J.E."/>
            <person name="Shin H."/>
            <person name="Smailus D."/>
            <person name="Siddiqui A.S."/>
            <person name="Marra M.A."/>
            <person name="Jones S.J.M."/>
            <person name="Holt R."/>
            <person name="Brinkman F.S.L."/>
            <person name="Miyauchi K."/>
            <person name="Fukuda M."/>
            <person name="Davies J.E."/>
            <person name="Mohn W.W."/>
            <person name="Eltis L.D."/>
        </authorList>
    </citation>
    <scope>NUCLEOTIDE SEQUENCE [LARGE SCALE GENOMIC DNA]</scope>
    <source>
        <strain evidence="8">RHA1</strain>
    </source>
</reference>
<dbReference type="Gene3D" id="3.90.870.10">
    <property type="entry name" value="DHBP synthase"/>
    <property type="match status" value="1"/>
</dbReference>
<protein>
    <recommendedName>
        <fullName evidence="3">3,4-dihydroxy-2-butanone-4-phosphate synthase</fullName>
        <ecNumber evidence="3">4.1.99.12</ecNumber>
    </recommendedName>
</protein>
<dbReference type="SUPFAM" id="SSF55821">
    <property type="entry name" value="YrdC/RibB"/>
    <property type="match status" value="1"/>
</dbReference>
<dbReference type="InterPro" id="IPR000422">
    <property type="entry name" value="DHBP_synthase_RibB"/>
</dbReference>